<feature type="transmembrane region" description="Helical" evidence="1">
    <location>
        <begin position="195"/>
        <end position="215"/>
    </location>
</feature>
<comment type="caution">
    <text evidence="2">The sequence shown here is derived from an EMBL/GenBank/DDBJ whole genome shotgun (WGS) entry which is preliminary data.</text>
</comment>
<gene>
    <name evidence="2" type="ORF">PENTCL1PPCAC_9563</name>
</gene>
<accession>A0AAV5T3F8</accession>
<dbReference type="AlphaFoldDB" id="A0AAV5T3F8"/>
<feature type="transmembrane region" description="Helical" evidence="1">
    <location>
        <begin position="140"/>
        <end position="163"/>
    </location>
</feature>
<evidence type="ECO:0000313" key="2">
    <source>
        <dbReference type="EMBL" id="GMS87388.1"/>
    </source>
</evidence>
<feature type="transmembrane region" description="Helical" evidence="1">
    <location>
        <begin position="105"/>
        <end position="128"/>
    </location>
</feature>
<reference evidence="2" key="1">
    <citation type="submission" date="2023-10" db="EMBL/GenBank/DDBJ databases">
        <title>Genome assembly of Pristionchus species.</title>
        <authorList>
            <person name="Yoshida K."/>
            <person name="Sommer R.J."/>
        </authorList>
    </citation>
    <scope>NUCLEOTIDE SEQUENCE</scope>
    <source>
        <strain evidence="2">RS0144</strain>
    </source>
</reference>
<sequence length="273" mass="30555">MVSMRAVEQMGEYRTRQGAVPPNGNVIICDLASAFCTNYLSLITLTIVTVCSMSFHCTLQTYHWEKIIARFTTDFEKNAATVMAVILTMTQVFFTGFTFTPKEWIFSIPSTLLLIYWTFIFITALCPIEKDVHKTKMNRALSIFCYVLLSVSIPSSFITFFYASTFCPVAVITTAVGFLLLVFAECNVTGFVNGCFRVACVLQLAAAAAIYVAISEAMPDVWIMTCGNILIINSVCLAGLMCGMYQEVREEAIDWLQAYSPNSGFDQFWTHLR</sequence>
<evidence type="ECO:0000313" key="3">
    <source>
        <dbReference type="Proteomes" id="UP001432027"/>
    </source>
</evidence>
<protein>
    <submittedName>
        <fullName evidence="2">Uncharacterized protein</fullName>
    </submittedName>
</protein>
<keyword evidence="1" id="KW-1133">Transmembrane helix</keyword>
<proteinExistence type="predicted"/>
<organism evidence="2 3">
    <name type="scientific">Pristionchus entomophagus</name>
    <dbReference type="NCBI Taxonomy" id="358040"/>
    <lineage>
        <taxon>Eukaryota</taxon>
        <taxon>Metazoa</taxon>
        <taxon>Ecdysozoa</taxon>
        <taxon>Nematoda</taxon>
        <taxon>Chromadorea</taxon>
        <taxon>Rhabditida</taxon>
        <taxon>Rhabditina</taxon>
        <taxon>Diplogasteromorpha</taxon>
        <taxon>Diplogasteroidea</taxon>
        <taxon>Neodiplogasteridae</taxon>
        <taxon>Pristionchus</taxon>
    </lineage>
</organism>
<feature type="transmembrane region" description="Helical" evidence="1">
    <location>
        <begin position="79"/>
        <end position="99"/>
    </location>
</feature>
<feature type="transmembrane region" description="Helical" evidence="1">
    <location>
        <begin position="169"/>
        <end position="188"/>
    </location>
</feature>
<keyword evidence="3" id="KW-1185">Reference proteome</keyword>
<keyword evidence="1" id="KW-0472">Membrane</keyword>
<feature type="transmembrane region" description="Helical" evidence="1">
    <location>
        <begin position="221"/>
        <end position="242"/>
    </location>
</feature>
<evidence type="ECO:0000256" key="1">
    <source>
        <dbReference type="SAM" id="Phobius"/>
    </source>
</evidence>
<dbReference type="Proteomes" id="UP001432027">
    <property type="component" value="Unassembled WGS sequence"/>
</dbReference>
<dbReference type="EMBL" id="BTSX01000003">
    <property type="protein sequence ID" value="GMS87388.1"/>
    <property type="molecule type" value="Genomic_DNA"/>
</dbReference>
<name>A0AAV5T3F8_9BILA</name>
<keyword evidence="1" id="KW-0812">Transmembrane</keyword>